<keyword evidence="1" id="KW-1015">Disulfide bond</keyword>
<dbReference type="AlphaFoldDB" id="A0A915L9G1"/>
<evidence type="ECO:0000256" key="2">
    <source>
        <dbReference type="PROSITE-ProRule" id="PRU00059"/>
    </source>
</evidence>
<evidence type="ECO:0000313" key="5">
    <source>
        <dbReference type="WBParaSite" id="nRc.2.0.1.t47462-RA"/>
    </source>
</evidence>
<evidence type="ECO:0000256" key="1">
    <source>
        <dbReference type="ARBA" id="ARBA00023157"/>
    </source>
</evidence>
<comment type="caution">
    <text evidence="2">Lacks conserved residue(s) required for the propagation of feature annotation.</text>
</comment>
<dbReference type="Proteomes" id="UP000887565">
    <property type="component" value="Unplaced"/>
</dbReference>
<dbReference type="SUPFAM" id="SSF49854">
    <property type="entry name" value="Spermadhesin, CUB domain"/>
    <property type="match status" value="1"/>
</dbReference>
<accession>A0A915L9G1</accession>
<sequence length="389" mass="43888">NWRLESDFLTNFDDKCDFGASSNTKIAAGAEISVLEERPSDEFLQPKCRKYPIFYQNSTIKNAGEGEISKNFTSSINKLILITFSTLGEKSINFPVIEFKVIENTVIFRAWALYDPNSNSTSNSIGVITSPWYPKSYPQNIVVNYTFINENPIGGVQLLFSDYQLHYMSSIKIFDSDGTVIHGATSANDYSVTRPCSVSSSGPKLTLLFSSGPYATDIGFRAEYKFTLRAHWPNNPVCKTCDKIYDQKAGVIILDPSLINTPNIYIDCIWLVSKSRFSSPLYDQIYLKIRDLSILKHSHKNLSFEIRQGLTSQSPLLFHYGTSSLINNYDDSDYSIQFPIVNDSFVLNLPDGRTTGYEKCGFYIRLKGFYLGGIGVALIFTQFYKWANA</sequence>
<dbReference type="CDD" id="cd00041">
    <property type="entry name" value="CUB"/>
    <property type="match status" value="1"/>
</dbReference>
<reference evidence="5" key="1">
    <citation type="submission" date="2022-11" db="UniProtKB">
        <authorList>
            <consortium name="WormBaseParasite"/>
        </authorList>
    </citation>
    <scope>IDENTIFICATION</scope>
</reference>
<proteinExistence type="predicted"/>
<evidence type="ECO:0000259" key="3">
    <source>
        <dbReference type="PROSITE" id="PS01180"/>
    </source>
</evidence>
<dbReference type="Gene3D" id="2.60.120.290">
    <property type="entry name" value="Spermadhesin, CUB domain"/>
    <property type="match status" value="1"/>
</dbReference>
<dbReference type="PROSITE" id="PS01180">
    <property type="entry name" value="CUB"/>
    <property type="match status" value="1"/>
</dbReference>
<dbReference type="Pfam" id="PF00431">
    <property type="entry name" value="CUB"/>
    <property type="match status" value="1"/>
</dbReference>
<keyword evidence="4" id="KW-1185">Reference proteome</keyword>
<feature type="domain" description="CUB" evidence="3">
    <location>
        <begin position="117"/>
        <end position="227"/>
    </location>
</feature>
<protein>
    <submittedName>
        <fullName evidence="5">CUB domain-containing protein</fullName>
    </submittedName>
</protein>
<name>A0A915L9G1_ROMCU</name>
<evidence type="ECO:0000313" key="4">
    <source>
        <dbReference type="Proteomes" id="UP000887565"/>
    </source>
</evidence>
<dbReference type="InterPro" id="IPR035914">
    <property type="entry name" value="Sperma_CUB_dom_sf"/>
</dbReference>
<dbReference type="SMART" id="SM00042">
    <property type="entry name" value="CUB"/>
    <property type="match status" value="1"/>
</dbReference>
<organism evidence="4 5">
    <name type="scientific">Romanomermis culicivorax</name>
    <name type="common">Nematode worm</name>
    <dbReference type="NCBI Taxonomy" id="13658"/>
    <lineage>
        <taxon>Eukaryota</taxon>
        <taxon>Metazoa</taxon>
        <taxon>Ecdysozoa</taxon>
        <taxon>Nematoda</taxon>
        <taxon>Enoplea</taxon>
        <taxon>Dorylaimia</taxon>
        <taxon>Mermithida</taxon>
        <taxon>Mermithoidea</taxon>
        <taxon>Mermithidae</taxon>
        <taxon>Romanomermis</taxon>
    </lineage>
</organism>
<dbReference type="WBParaSite" id="nRc.2.0.1.t47462-RA">
    <property type="protein sequence ID" value="nRc.2.0.1.t47462-RA"/>
    <property type="gene ID" value="nRc.2.0.1.g47462"/>
</dbReference>
<dbReference type="InterPro" id="IPR000859">
    <property type="entry name" value="CUB_dom"/>
</dbReference>